<comment type="caution">
    <text evidence="2">The sequence shown here is derived from an EMBL/GenBank/DDBJ whole genome shotgun (WGS) entry which is preliminary data.</text>
</comment>
<dbReference type="Proteomes" id="UP000689195">
    <property type="component" value="Unassembled WGS sequence"/>
</dbReference>
<proteinExistence type="predicted"/>
<keyword evidence="1" id="KW-1133">Transmembrane helix</keyword>
<gene>
    <name evidence="2" type="ORF">PPENT_87.1.T1460007</name>
</gene>
<evidence type="ECO:0000313" key="3">
    <source>
        <dbReference type="Proteomes" id="UP000689195"/>
    </source>
</evidence>
<sequence length="208" mass="24540">MNFILGYFPNTSSIYLIEFKEQDLVNQELKGGYFNYLDSCYCNGVQNGIAINLELQFSKNKEQINSNFVQNYIIDNQCQDIIQDTNIIVVIIFVTINVNYQQVKVDSKDNQQKERGRFNNYKVNAVYLDAIFANTKVFLNDGNIYNQHFYCIFQICRKLNGKNKIMTKKYALATFLIIFIHLLPRILWINNINILPLYFRRSTFYVII</sequence>
<evidence type="ECO:0000256" key="1">
    <source>
        <dbReference type="SAM" id="Phobius"/>
    </source>
</evidence>
<keyword evidence="3" id="KW-1185">Reference proteome</keyword>
<dbReference type="EMBL" id="CAJJDO010000146">
    <property type="protein sequence ID" value="CAD8207022.1"/>
    <property type="molecule type" value="Genomic_DNA"/>
</dbReference>
<organism evidence="2 3">
    <name type="scientific">Paramecium pentaurelia</name>
    <dbReference type="NCBI Taxonomy" id="43138"/>
    <lineage>
        <taxon>Eukaryota</taxon>
        <taxon>Sar</taxon>
        <taxon>Alveolata</taxon>
        <taxon>Ciliophora</taxon>
        <taxon>Intramacronucleata</taxon>
        <taxon>Oligohymenophorea</taxon>
        <taxon>Peniculida</taxon>
        <taxon>Parameciidae</taxon>
        <taxon>Paramecium</taxon>
    </lineage>
</organism>
<evidence type="ECO:0008006" key="4">
    <source>
        <dbReference type="Google" id="ProtNLM"/>
    </source>
</evidence>
<dbReference type="OrthoDB" id="422231at2759"/>
<keyword evidence="1" id="KW-0472">Membrane</keyword>
<reference evidence="2" key="1">
    <citation type="submission" date="2021-01" db="EMBL/GenBank/DDBJ databases">
        <authorList>
            <consortium name="Genoscope - CEA"/>
            <person name="William W."/>
        </authorList>
    </citation>
    <scope>NUCLEOTIDE SEQUENCE</scope>
</reference>
<accession>A0A8S1Y500</accession>
<protein>
    <recommendedName>
        <fullName evidence="4">Transmembrane protein</fullName>
    </recommendedName>
</protein>
<evidence type="ECO:0000313" key="2">
    <source>
        <dbReference type="EMBL" id="CAD8207022.1"/>
    </source>
</evidence>
<feature type="transmembrane region" description="Helical" evidence="1">
    <location>
        <begin position="170"/>
        <end position="189"/>
    </location>
</feature>
<dbReference type="AlphaFoldDB" id="A0A8S1Y500"/>
<name>A0A8S1Y500_9CILI</name>
<keyword evidence="1" id="KW-0812">Transmembrane</keyword>